<dbReference type="PANTHER" id="PTHR44757:SF2">
    <property type="entry name" value="BIOFILM ARCHITECTURE MAINTENANCE PROTEIN MBAA"/>
    <property type="match status" value="1"/>
</dbReference>
<dbReference type="EMBL" id="MCAS01000044">
    <property type="protein sequence ID" value="RKF35979.1"/>
    <property type="molecule type" value="Genomic_DNA"/>
</dbReference>
<protein>
    <submittedName>
        <fullName evidence="5">Diguanylate phosphodiesterase</fullName>
    </submittedName>
</protein>
<dbReference type="InterPro" id="IPR001633">
    <property type="entry name" value="EAL_dom"/>
</dbReference>
<feature type="transmembrane region" description="Helical" evidence="1">
    <location>
        <begin position="107"/>
        <end position="128"/>
    </location>
</feature>
<name>A0A3R7HKX6_9BURK</name>
<dbReference type="Gene3D" id="3.20.20.450">
    <property type="entry name" value="EAL domain"/>
    <property type="match status" value="1"/>
</dbReference>
<feature type="transmembrane region" description="Helical" evidence="1">
    <location>
        <begin position="76"/>
        <end position="95"/>
    </location>
</feature>
<evidence type="ECO:0000313" key="6">
    <source>
        <dbReference type="Proteomes" id="UP000283709"/>
    </source>
</evidence>
<comment type="caution">
    <text evidence="5">The sequence shown here is derived from an EMBL/GenBank/DDBJ whole genome shotgun (WGS) entry which is preliminary data.</text>
</comment>
<keyword evidence="1" id="KW-0472">Membrane</keyword>
<gene>
    <name evidence="5" type="ORF">BCY88_37230</name>
</gene>
<evidence type="ECO:0000259" key="3">
    <source>
        <dbReference type="PROSITE" id="PS50887"/>
    </source>
</evidence>
<dbReference type="Proteomes" id="UP000283709">
    <property type="component" value="Unassembled WGS sequence"/>
</dbReference>
<evidence type="ECO:0000256" key="1">
    <source>
        <dbReference type="PROSITE-ProRule" id="PRU00244"/>
    </source>
</evidence>
<proteinExistence type="predicted"/>
<feature type="domain" description="EAL" evidence="2">
    <location>
        <begin position="431"/>
        <end position="686"/>
    </location>
</feature>
<dbReference type="OrthoDB" id="9813903at2"/>
<dbReference type="FunFam" id="3.30.70.270:FF:000001">
    <property type="entry name" value="Diguanylate cyclase domain protein"/>
    <property type="match status" value="1"/>
</dbReference>
<accession>A0A3R7HKX6</accession>
<dbReference type="RefSeq" id="WP_120347977.1">
    <property type="nucleotide sequence ID" value="NZ_MCAS01000044.1"/>
</dbReference>
<dbReference type="AlphaFoldDB" id="A0A3R7HKX6"/>
<feature type="domain" description="GGDEF" evidence="3">
    <location>
        <begin position="289"/>
        <end position="422"/>
    </location>
</feature>
<dbReference type="PROSITE" id="PS50887">
    <property type="entry name" value="GGDEF"/>
    <property type="match status" value="1"/>
</dbReference>
<dbReference type="GO" id="GO:0016020">
    <property type="term" value="C:membrane"/>
    <property type="evidence" value="ECO:0007669"/>
    <property type="project" value="UniProtKB-UniRule"/>
</dbReference>
<dbReference type="Gene3D" id="3.30.70.270">
    <property type="match status" value="1"/>
</dbReference>
<dbReference type="GO" id="GO:0003824">
    <property type="term" value="F:catalytic activity"/>
    <property type="evidence" value="ECO:0007669"/>
    <property type="project" value="UniProtKB-ARBA"/>
</dbReference>
<dbReference type="Pfam" id="PF03707">
    <property type="entry name" value="MHYT"/>
    <property type="match status" value="3"/>
</dbReference>
<dbReference type="CDD" id="cd01948">
    <property type="entry name" value="EAL"/>
    <property type="match status" value="1"/>
</dbReference>
<organism evidence="5 6">
    <name type="scientific">Paraburkholderia fungorum</name>
    <dbReference type="NCBI Taxonomy" id="134537"/>
    <lineage>
        <taxon>Bacteria</taxon>
        <taxon>Pseudomonadati</taxon>
        <taxon>Pseudomonadota</taxon>
        <taxon>Betaproteobacteria</taxon>
        <taxon>Burkholderiales</taxon>
        <taxon>Burkholderiaceae</taxon>
        <taxon>Paraburkholderia</taxon>
    </lineage>
</organism>
<dbReference type="SUPFAM" id="SSF55073">
    <property type="entry name" value="Nucleotide cyclase"/>
    <property type="match status" value="1"/>
</dbReference>
<dbReference type="PROSITE" id="PS50883">
    <property type="entry name" value="EAL"/>
    <property type="match status" value="1"/>
</dbReference>
<dbReference type="InterPro" id="IPR029787">
    <property type="entry name" value="Nucleotide_cyclase"/>
</dbReference>
<dbReference type="InterPro" id="IPR035919">
    <property type="entry name" value="EAL_sf"/>
</dbReference>
<dbReference type="Pfam" id="PF00990">
    <property type="entry name" value="GGDEF"/>
    <property type="match status" value="1"/>
</dbReference>
<feature type="transmembrane region" description="Helical" evidence="1">
    <location>
        <begin position="45"/>
        <end position="70"/>
    </location>
</feature>
<evidence type="ECO:0000259" key="2">
    <source>
        <dbReference type="PROSITE" id="PS50883"/>
    </source>
</evidence>
<dbReference type="InterPro" id="IPR043128">
    <property type="entry name" value="Rev_trsase/Diguanyl_cyclase"/>
</dbReference>
<keyword evidence="1" id="KW-0812">Transmembrane</keyword>
<feature type="transmembrane region" description="Helical" evidence="1">
    <location>
        <begin position="176"/>
        <end position="195"/>
    </location>
</feature>
<feature type="transmembrane region" description="Helical" evidence="1">
    <location>
        <begin position="6"/>
        <end position="25"/>
    </location>
</feature>
<feature type="transmembrane region" description="Helical" evidence="1">
    <location>
        <begin position="140"/>
        <end position="164"/>
    </location>
</feature>
<keyword evidence="1" id="KW-1133">Transmembrane helix</keyword>
<dbReference type="Pfam" id="PF00563">
    <property type="entry name" value="EAL"/>
    <property type="match status" value="1"/>
</dbReference>
<sequence length="689" mass="75113">MQSSYNFWLVAISFLVAALASYTALDLTGRIFLLSSARLRHAWRLGGAAALGVGIWSMHFIAMLAFSLPIPLGYDFATTALSLGLAIGVSYLALVVTTDTRFTPLRLAAGGVLMGCGIAGMHYTGMAAMQMDPGIHYRPAWFAGSLAIAIGASGAALWMARALSNDDERHVVRKRLVAALVMGVAISGMHYTGMAAAEFLPGAVCGAAKGVNAEWLATSVILFTFAILIVTLMLSRFDARTSFLIGSVSNLNGQIVRLATLDTLTGLPNRSTLTERIERAIHGARRQRSLFAILFMDLDGFKTINDSLGHSAGDEVLSAFAQRLLLCVRENDTVARLGGDEFVVLSENLDSREDAGTIAEGVLDRMRHGIWTDSQPLQVMPSIGIALYPHDGDTVDTLLKHADAAMYEAKRAGRSTYRFFEQSMNEAATRTLQIQSALHEALIAGHFSLHFQPKFHGSGDSLAGAEALIRLHHPQLGTLAPLEFVPIAERSGQIVQIGYWVLRETCRQIRRWVAQGLPSMKVAINLSPRQLSQPNLVKTMIEIVRTEGVSCKQIMFEITETVAMQDAPKTIEMIREFQASGFEIAIDDFGTGYSSLAYLQRFRVKQLKIDRFFTNGLDEHGPEGSAIVSAIIALAHSLEMDVVAEGVETESQLDMLKSMMCDEMQGFLLGKPLSADDFGELLRERMMAT</sequence>
<dbReference type="PROSITE" id="PS50924">
    <property type="entry name" value="MHYT"/>
    <property type="match status" value="1"/>
</dbReference>
<evidence type="ECO:0000259" key="4">
    <source>
        <dbReference type="PROSITE" id="PS50924"/>
    </source>
</evidence>
<feature type="transmembrane region" description="Helical" evidence="1">
    <location>
        <begin position="215"/>
        <end position="234"/>
    </location>
</feature>
<dbReference type="SMART" id="SM00267">
    <property type="entry name" value="GGDEF"/>
    <property type="match status" value="1"/>
</dbReference>
<evidence type="ECO:0000313" key="5">
    <source>
        <dbReference type="EMBL" id="RKF35979.1"/>
    </source>
</evidence>
<reference evidence="5 6" key="1">
    <citation type="submission" date="2016-07" db="EMBL/GenBank/DDBJ databases">
        <title>Genome analysis of Burkholderia fungorum ES3-20.</title>
        <authorList>
            <person name="Xu D."/>
            <person name="Yao R."/>
            <person name="Zheng S."/>
        </authorList>
    </citation>
    <scope>NUCLEOTIDE SEQUENCE [LARGE SCALE GENOMIC DNA]</scope>
    <source>
        <strain evidence="5 6">ES3-20</strain>
    </source>
</reference>
<dbReference type="InterPro" id="IPR052155">
    <property type="entry name" value="Biofilm_reg_signaling"/>
</dbReference>
<feature type="domain" description="MHYT" evidence="4">
    <location>
        <begin position="5"/>
        <end position="200"/>
    </location>
</feature>
<dbReference type="CDD" id="cd01949">
    <property type="entry name" value="GGDEF"/>
    <property type="match status" value="1"/>
</dbReference>
<dbReference type="PANTHER" id="PTHR44757">
    <property type="entry name" value="DIGUANYLATE CYCLASE DGCP"/>
    <property type="match status" value="1"/>
</dbReference>
<dbReference type="InterPro" id="IPR005330">
    <property type="entry name" value="MHYT_dom"/>
</dbReference>
<dbReference type="InterPro" id="IPR000160">
    <property type="entry name" value="GGDEF_dom"/>
</dbReference>
<dbReference type="NCBIfam" id="TIGR00254">
    <property type="entry name" value="GGDEF"/>
    <property type="match status" value="1"/>
</dbReference>
<dbReference type="SMART" id="SM00052">
    <property type="entry name" value="EAL"/>
    <property type="match status" value="1"/>
</dbReference>
<dbReference type="SUPFAM" id="SSF141868">
    <property type="entry name" value="EAL domain-like"/>
    <property type="match status" value="1"/>
</dbReference>